<gene>
    <name evidence="1" type="ORF">HINF_LOCUS50090</name>
</gene>
<comment type="caution">
    <text evidence="1">The sequence shown here is derived from an EMBL/GenBank/DDBJ whole genome shotgun (WGS) entry which is preliminary data.</text>
</comment>
<evidence type="ECO:0000313" key="2">
    <source>
        <dbReference type="Proteomes" id="UP001642409"/>
    </source>
</evidence>
<protein>
    <submittedName>
        <fullName evidence="1">Hypothetical_protein</fullName>
    </submittedName>
</protein>
<organism evidence="1 2">
    <name type="scientific">Hexamita inflata</name>
    <dbReference type="NCBI Taxonomy" id="28002"/>
    <lineage>
        <taxon>Eukaryota</taxon>
        <taxon>Metamonada</taxon>
        <taxon>Diplomonadida</taxon>
        <taxon>Hexamitidae</taxon>
        <taxon>Hexamitinae</taxon>
        <taxon>Hexamita</taxon>
    </lineage>
</organism>
<name>A0ABP1KJW6_9EUKA</name>
<dbReference type="Proteomes" id="UP001642409">
    <property type="component" value="Unassembled WGS sequence"/>
</dbReference>
<accession>A0ABP1KJW6</accession>
<evidence type="ECO:0000313" key="1">
    <source>
        <dbReference type="EMBL" id="CAL6062231.1"/>
    </source>
</evidence>
<sequence>MLKDHKQLRLSISQIGSNKARVSFSQISQMRTPKLNKCKTHFEPNLEPKLMLLNNDNKLQELPLFKCNQQLEDIVQINSYESDYKIDSARLGAELKKLNESLGINYDNELKEIIKNNIIGLNFIIGRINDLLILCNSHIQTVDNIRTTQGYIISQSVQWQ</sequence>
<proteinExistence type="predicted"/>
<dbReference type="EMBL" id="CAXDID020000238">
    <property type="protein sequence ID" value="CAL6062231.1"/>
    <property type="molecule type" value="Genomic_DNA"/>
</dbReference>
<reference evidence="1 2" key="1">
    <citation type="submission" date="2024-07" db="EMBL/GenBank/DDBJ databases">
        <authorList>
            <person name="Akdeniz Z."/>
        </authorList>
    </citation>
    <scope>NUCLEOTIDE SEQUENCE [LARGE SCALE GENOMIC DNA]</scope>
</reference>
<keyword evidence="2" id="KW-1185">Reference proteome</keyword>